<accession>A0ABD0L2B2</accession>
<evidence type="ECO:0000256" key="1">
    <source>
        <dbReference type="SAM" id="MobiDB-lite"/>
    </source>
</evidence>
<evidence type="ECO:0000313" key="2">
    <source>
        <dbReference type="EMBL" id="KAK7493522.1"/>
    </source>
</evidence>
<evidence type="ECO:0000313" key="3">
    <source>
        <dbReference type="Proteomes" id="UP001519460"/>
    </source>
</evidence>
<reference evidence="2 3" key="1">
    <citation type="journal article" date="2023" name="Sci. Data">
        <title>Genome assembly of the Korean intertidal mud-creeper Batillaria attramentaria.</title>
        <authorList>
            <person name="Patra A.K."/>
            <person name="Ho P.T."/>
            <person name="Jun S."/>
            <person name="Lee S.J."/>
            <person name="Kim Y."/>
            <person name="Won Y.J."/>
        </authorList>
    </citation>
    <scope>NUCLEOTIDE SEQUENCE [LARGE SCALE GENOMIC DNA]</scope>
    <source>
        <strain evidence="2">Wonlab-2016</strain>
    </source>
</reference>
<sequence>MDRLLKGVGGLLNVKFLTTGPQPRYLRSPSTAITHGTPPPLPPPFSPSPVLSSSLHLLFHYRRPYLVPDGPSWNVHPGETSGQRVTMALTYGD</sequence>
<protein>
    <submittedName>
        <fullName evidence="2">Uncharacterized protein</fullName>
    </submittedName>
</protein>
<dbReference type="AlphaFoldDB" id="A0ABD0L2B2"/>
<dbReference type="EMBL" id="JACVVK020000092">
    <property type="protein sequence ID" value="KAK7493522.1"/>
    <property type="molecule type" value="Genomic_DNA"/>
</dbReference>
<feature type="region of interest" description="Disordered" evidence="1">
    <location>
        <begin position="23"/>
        <end position="47"/>
    </location>
</feature>
<proteinExistence type="predicted"/>
<keyword evidence="3" id="KW-1185">Reference proteome</keyword>
<dbReference type="Proteomes" id="UP001519460">
    <property type="component" value="Unassembled WGS sequence"/>
</dbReference>
<name>A0ABD0L2B2_9CAEN</name>
<organism evidence="2 3">
    <name type="scientific">Batillaria attramentaria</name>
    <dbReference type="NCBI Taxonomy" id="370345"/>
    <lineage>
        <taxon>Eukaryota</taxon>
        <taxon>Metazoa</taxon>
        <taxon>Spiralia</taxon>
        <taxon>Lophotrochozoa</taxon>
        <taxon>Mollusca</taxon>
        <taxon>Gastropoda</taxon>
        <taxon>Caenogastropoda</taxon>
        <taxon>Sorbeoconcha</taxon>
        <taxon>Cerithioidea</taxon>
        <taxon>Batillariidae</taxon>
        <taxon>Batillaria</taxon>
    </lineage>
</organism>
<gene>
    <name evidence="2" type="ORF">BaRGS_00015233</name>
</gene>
<feature type="compositionally biased region" description="Pro residues" evidence="1">
    <location>
        <begin position="37"/>
        <end position="47"/>
    </location>
</feature>
<comment type="caution">
    <text evidence="2">The sequence shown here is derived from an EMBL/GenBank/DDBJ whole genome shotgun (WGS) entry which is preliminary data.</text>
</comment>